<sequence>MAPASNPATDGYVASEFAGKNEQLDAVCSLLKEQGFIPQNLIETEASWFYG</sequence>
<evidence type="ECO:0000313" key="2">
    <source>
        <dbReference type="Proteomes" id="UP001165960"/>
    </source>
</evidence>
<organism evidence="1 2">
    <name type="scientific">Entomophthora muscae</name>
    <dbReference type="NCBI Taxonomy" id="34485"/>
    <lineage>
        <taxon>Eukaryota</taxon>
        <taxon>Fungi</taxon>
        <taxon>Fungi incertae sedis</taxon>
        <taxon>Zoopagomycota</taxon>
        <taxon>Entomophthoromycotina</taxon>
        <taxon>Entomophthoromycetes</taxon>
        <taxon>Entomophthorales</taxon>
        <taxon>Entomophthoraceae</taxon>
        <taxon>Entomophthora</taxon>
    </lineage>
</organism>
<evidence type="ECO:0000313" key="1">
    <source>
        <dbReference type="EMBL" id="KAJ9054350.1"/>
    </source>
</evidence>
<comment type="caution">
    <text evidence="1">The sequence shown here is derived from an EMBL/GenBank/DDBJ whole genome shotgun (WGS) entry which is preliminary data.</text>
</comment>
<protein>
    <submittedName>
        <fullName evidence="1">NAD-dependent glutamate dehydrogenase</fullName>
        <ecNumber evidence="1">1.4.1.2</ecNumber>
    </submittedName>
</protein>
<dbReference type="EC" id="1.4.1.2" evidence="1"/>
<gene>
    <name evidence="1" type="primary">GDH2_3</name>
    <name evidence="1" type="ORF">DSO57_1015558</name>
</gene>
<reference evidence="1" key="1">
    <citation type="submission" date="2022-04" db="EMBL/GenBank/DDBJ databases">
        <title>Genome of the entomopathogenic fungus Entomophthora muscae.</title>
        <authorList>
            <person name="Elya C."/>
            <person name="Lovett B.R."/>
            <person name="Lee E."/>
            <person name="Macias A.M."/>
            <person name="Hajek A.E."/>
            <person name="De Bivort B.L."/>
            <person name="Kasson M.T."/>
            <person name="De Fine Licht H.H."/>
            <person name="Stajich J.E."/>
        </authorList>
    </citation>
    <scope>NUCLEOTIDE SEQUENCE</scope>
    <source>
        <strain evidence="1">Berkeley</strain>
    </source>
</reference>
<dbReference type="Proteomes" id="UP001165960">
    <property type="component" value="Unassembled WGS sequence"/>
</dbReference>
<dbReference type="EMBL" id="QTSX02006451">
    <property type="protein sequence ID" value="KAJ9054350.1"/>
    <property type="molecule type" value="Genomic_DNA"/>
</dbReference>
<proteinExistence type="predicted"/>
<keyword evidence="1" id="KW-0560">Oxidoreductase</keyword>
<accession>A0ACC2RWB5</accession>
<keyword evidence="2" id="KW-1185">Reference proteome</keyword>
<name>A0ACC2RWB5_9FUNG</name>